<dbReference type="Gene3D" id="3.60.10.10">
    <property type="entry name" value="Endonuclease/exonuclease/phosphatase"/>
    <property type="match status" value="1"/>
</dbReference>
<feature type="chain" id="PRO_5043340818" evidence="1">
    <location>
        <begin position="24"/>
        <end position="898"/>
    </location>
</feature>
<feature type="signal peptide" evidence="1">
    <location>
        <begin position="1"/>
        <end position="23"/>
    </location>
</feature>
<dbReference type="PANTHER" id="PTHR46890">
    <property type="entry name" value="NON-LTR RETROLELEMENT REVERSE TRANSCRIPTASE-LIKE PROTEIN-RELATED"/>
    <property type="match status" value="1"/>
</dbReference>
<dbReference type="AlphaFoldDB" id="A0AAW2TM60"/>
<reference evidence="2" key="1">
    <citation type="submission" date="2020-06" db="EMBL/GenBank/DDBJ databases">
        <authorList>
            <person name="Li T."/>
            <person name="Hu X."/>
            <person name="Zhang T."/>
            <person name="Song X."/>
            <person name="Zhang H."/>
            <person name="Dai N."/>
            <person name="Sheng W."/>
            <person name="Hou X."/>
            <person name="Wei L."/>
        </authorList>
    </citation>
    <scope>NUCLEOTIDE SEQUENCE</scope>
    <source>
        <strain evidence="2">KEN1</strain>
        <tissue evidence="2">Leaf</tissue>
    </source>
</reference>
<protein>
    <submittedName>
        <fullName evidence="2">Mitochondrial protein</fullName>
    </submittedName>
</protein>
<evidence type="ECO:0000313" key="2">
    <source>
        <dbReference type="EMBL" id="KAL0405499.1"/>
    </source>
</evidence>
<name>A0AAW2TM60_9LAMI</name>
<dbReference type="InterPro" id="IPR052343">
    <property type="entry name" value="Retrotransposon-Effector_Assoc"/>
</dbReference>
<sequence length="898" mass="102292">MRLVPSIPWEWALLRTGLGLSRAVPWVLCAEFDWRLFPCLSVVSLFRRLSTMEERRDWCCGIGGGCSAAPLSMKLLVWNCQGLGSHWTVRVLSELIRFHNPALVFLSETKCKKRKYELLKEKHNIFGVSVDSRSKGVFDGKGMDGWRFTGIYGQPDAARHEETWRLLRKLSQLSPRPWLCGGDFNEILCQTEKTGLASSGKLKILDPVFLTAARGSDHNPLIINLEAGTGHSQLRRWKMIRFEAMSTRSDDCEAIVREQWCSTVEGDVRSRILQRTRRVREGHIGWDKTVFGHVRKRMKELEEKLAAVANDPINVADKTKRRSLWSELEEFLSRRYMVPFSRRYPTDCYYLFHNLFRTSNPSTEAIDKILRGMPRKVSEEMNEALIQSFSPEEKYWHIVGPEITSFVLEFLNHGRFDGKLNYTFVVLIPKCDSPESMSHLRPISLCNISFKIASKMLANRLKPILHYIVSESQSAFIPGRLTIDNVLVAYELNHYLAHKTWGSKFGYLHPQRGLRKGDLPSSYLFLFCAEAFSHLVFTAEANGEIQGVSISRHGPRVSHLLFANDTFIFCQATQDAMNCVEQIWQVFEEASGLMVNLEKSSIAFSRNTSIDLQADLANILGAMPMFVMGCFLVPTTICRELEGMMADFLWHNKESKRVHCLSWDKLCARKEEGGLGLQNLGAFNQAMLAKELWRIITNPNALLSQLLKHKYFPNSDMLQATVGPGCSFTWHSILAVIIASNTLHEDTTVDRLVDATGEWNDNWFVRFFDLRIWGEGVVPHLQFGPAGSKSYKTEDWSFIWHAVVPPKVPAFGVGRKRRNYYMFFYAVILLVSFGRCPTSLGRQFPVIAFRELPCSAAELIDRVRGLESSLSLNGQFVLALEDSIKKLQVVPFNPVSIG</sequence>
<dbReference type="InterPro" id="IPR036691">
    <property type="entry name" value="Endo/exonu/phosph_ase_sf"/>
</dbReference>
<gene>
    <name evidence="2" type="ORF">Slati_3863800</name>
</gene>
<organism evidence="2">
    <name type="scientific">Sesamum latifolium</name>
    <dbReference type="NCBI Taxonomy" id="2727402"/>
    <lineage>
        <taxon>Eukaryota</taxon>
        <taxon>Viridiplantae</taxon>
        <taxon>Streptophyta</taxon>
        <taxon>Embryophyta</taxon>
        <taxon>Tracheophyta</taxon>
        <taxon>Spermatophyta</taxon>
        <taxon>Magnoliopsida</taxon>
        <taxon>eudicotyledons</taxon>
        <taxon>Gunneridae</taxon>
        <taxon>Pentapetalae</taxon>
        <taxon>asterids</taxon>
        <taxon>lamiids</taxon>
        <taxon>Lamiales</taxon>
        <taxon>Pedaliaceae</taxon>
        <taxon>Sesamum</taxon>
    </lineage>
</organism>
<dbReference type="PANTHER" id="PTHR46890:SF48">
    <property type="entry name" value="RNA-DIRECTED DNA POLYMERASE"/>
    <property type="match status" value="1"/>
</dbReference>
<accession>A0AAW2TM60</accession>
<keyword evidence="1" id="KW-0732">Signal</keyword>
<dbReference type="CDD" id="cd01650">
    <property type="entry name" value="RT_nLTR_like"/>
    <property type="match status" value="1"/>
</dbReference>
<dbReference type="SUPFAM" id="SSF56219">
    <property type="entry name" value="DNase I-like"/>
    <property type="match status" value="1"/>
</dbReference>
<reference evidence="2" key="2">
    <citation type="journal article" date="2024" name="Plant">
        <title>Genomic evolution and insights into agronomic trait innovations of Sesamum species.</title>
        <authorList>
            <person name="Miao H."/>
            <person name="Wang L."/>
            <person name="Qu L."/>
            <person name="Liu H."/>
            <person name="Sun Y."/>
            <person name="Le M."/>
            <person name="Wang Q."/>
            <person name="Wei S."/>
            <person name="Zheng Y."/>
            <person name="Lin W."/>
            <person name="Duan Y."/>
            <person name="Cao H."/>
            <person name="Xiong S."/>
            <person name="Wang X."/>
            <person name="Wei L."/>
            <person name="Li C."/>
            <person name="Ma Q."/>
            <person name="Ju M."/>
            <person name="Zhao R."/>
            <person name="Li G."/>
            <person name="Mu C."/>
            <person name="Tian Q."/>
            <person name="Mei H."/>
            <person name="Zhang T."/>
            <person name="Gao T."/>
            <person name="Zhang H."/>
        </authorList>
    </citation>
    <scope>NUCLEOTIDE SEQUENCE</scope>
    <source>
        <strain evidence="2">KEN1</strain>
    </source>
</reference>
<evidence type="ECO:0000256" key="1">
    <source>
        <dbReference type="SAM" id="SignalP"/>
    </source>
</evidence>
<proteinExistence type="predicted"/>
<dbReference type="EMBL" id="JACGWN010000014">
    <property type="protein sequence ID" value="KAL0405499.1"/>
    <property type="molecule type" value="Genomic_DNA"/>
</dbReference>
<comment type="caution">
    <text evidence="2">The sequence shown here is derived from an EMBL/GenBank/DDBJ whole genome shotgun (WGS) entry which is preliminary data.</text>
</comment>